<protein>
    <submittedName>
        <fullName evidence="1">Predicted protein</fullName>
    </submittedName>
</protein>
<dbReference type="Proteomes" id="UP000001194">
    <property type="component" value="Unassembled WGS sequence"/>
</dbReference>
<dbReference type="InParanoid" id="B0CZ65"/>
<sequence>MVAVFSGPGNFWSWAVSVQSSLSLFSVLGLDFQALVLAGGGASWMGSMGKKLGELRDSPTFTKSQKRASMLLSDVSQTIISAWNTPTTPIGSAPPISRTQSMPLPTLPLSPSLLDNNNDDTIHIASVMTPDSKKPHTMTLMPSQLDGGMKPSNKLTMTMTSSNGRTQDEDEEWNW</sequence>
<dbReference type="HOGENOM" id="CLU_1532828_0_0_1"/>
<name>B0CZ65_LACBS</name>
<dbReference type="OrthoDB" id="3204900at2759"/>
<keyword evidence="2" id="KW-1185">Reference proteome</keyword>
<dbReference type="GeneID" id="6072797"/>
<reference evidence="1 2" key="1">
    <citation type="journal article" date="2008" name="Nature">
        <title>The genome of Laccaria bicolor provides insights into mycorrhizal symbiosis.</title>
        <authorList>
            <person name="Martin F."/>
            <person name="Aerts A."/>
            <person name="Ahren D."/>
            <person name="Brun A."/>
            <person name="Danchin E.G.J."/>
            <person name="Duchaussoy F."/>
            <person name="Gibon J."/>
            <person name="Kohler A."/>
            <person name="Lindquist E."/>
            <person name="Pereda V."/>
            <person name="Salamov A."/>
            <person name="Shapiro H.J."/>
            <person name="Wuyts J."/>
            <person name="Blaudez D."/>
            <person name="Buee M."/>
            <person name="Brokstein P."/>
            <person name="Canbaeck B."/>
            <person name="Cohen D."/>
            <person name="Courty P.E."/>
            <person name="Coutinho P.M."/>
            <person name="Delaruelle C."/>
            <person name="Detter J.C."/>
            <person name="Deveau A."/>
            <person name="DiFazio S."/>
            <person name="Duplessis S."/>
            <person name="Fraissinet-Tachet L."/>
            <person name="Lucic E."/>
            <person name="Frey-Klett P."/>
            <person name="Fourrey C."/>
            <person name="Feussner I."/>
            <person name="Gay G."/>
            <person name="Grimwood J."/>
            <person name="Hoegger P.J."/>
            <person name="Jain P."/>
            <person name="Kilaru S."/>
            <person name="Labbe J."/>
            <person name="Lin Y.C."/>
            <person name="Legue V."/>
            <person name="Le Tacon F."/>
            <person name="Marmeisse R."/>
            <person name="Melayah D."/>
            <person name="Montanini B."/>
            <person name="Muratet M."/>
            <person name="Nehls U."/>
            <person name="Niculita-Hirzel H."/>
            <person name="Oudot-Le Secq M.P."/>
            <person name="Peter M."/>
            <person name="Quesneville H."/>
            <person name="Rajashekar B."/>
            <person name="Reich M."/>
            <person name="Rouhier N."/>
            <person name="Schmutz J."/>
            <person name="Yin T."/>
            <person name="Chalot M."/>
            <person name="Henrissat B."/>
            <person name="Kuees U."/>
            <person name="Lucas S."/>
            <person name="Van de Peer Y."/>
            <person name="Podila G.K."/>
            <person name="Polle A."/>
            <person name="Pukkila P.J."/>
            <person name="Richardson P.M."/>
            <person name="Rouze P."/>
            <person name="Sanders I.R."/>
            <person name="Stajich J.E."/>
            <person name="Tunlid A."/>
            <person name="Tuskan G."/>
            <person name="Grigoriev I.V."/>
        </authorList>
    </citation>
    <scope>NUCLEOTIDE SEQUENCE [LARGE SCALE GENOMIC DNA]</scope>
    <source>
        <strain evidence="2">S238N-H82 / ATCC MYA-4686</strain>
    </source>
</reference>
<gene>
    <name evidence="1" type="ORF">LACBIDRAFT_323117</name>
</gene>
<proteinExistence type="predicted"/>
<evidence type="ECO:0000313" key="1">
    <source>
        <dbReference type="EMBL" id="EDR12096.1"/>
    </source>
</evidence>
<dbReference type="KEGG" id="lbc:LACBIDRAFT_323117"/>
<dbReference type="RefSeq" id="XP_001876360.1">
    <property type="nucleotide sequence ID" value="XM_001876325.1"/>
</dbReference>
<dbReference type="EMBL" id="DS547094">
    <property type="protein sequence ID" value="EDR12096.1"/>
    <property type="molecule type" value="Genomic_DNA"/>
</dbReference>
<evidence type="ECO:0000313" key="2">
    <source>
        <dbReference type="Proteomes" id="UP000001194"/>
    </source>
</evidence>
<dbReference type="AlphaFoldDB" id="B0CZ65"/>
<accession>B0CZ65</accession>
<organism evidence="2">
    <name type="scientific">Laccaria bicolor (strain S238N-H82 / ATCC MYA-4686)</name>
    <name type="common">Bicoloured deceiver</name>
    <name type="synonym">Laccaria laccata var. bicolor</name>
    <dbReference type="NCBI Taxonomy" id="486041"/>
    <lineage>
        <taxon>Eukaryota</taxon>
        <taxon>Fungi</taxon>
        <taxon>Dikarya</taxon>
        <taxon>Basidiomycota</taxon>
        <taxon>Agaricomycotina</taxon>
        <taxon>Agaricomycetes</taxon>
        <taxon>Agaricomycetidae</taxon>
        <taxon>Agaricales</taxon>
        <taxon>Agaricineae</taxon>
        <taxon>Hydnangiaceae</taxon>
        <taxon>Laccaria</taxon>
    </lineage>
</organism>